<organism evidence="2">
    <name type="scientific">marine sediment metagenome</name>
    <dbReference type="NCBI Taxonomy" id="412755"/>
    <lineage>
        <taxon>unclassified sequences</taxon>
        <taxon>metagenomes</taxon>
        <taxon>ecological metagenomes</taxon>
    </lineage>
</organism>
<gene>
    <name evidence="2" type="ORF">S01H4_22221</name>
</gene>
<accession>X1ASS0</accession>
<comment type="caution">
    <text evidence="2">The sequence shown here is derived from an EMBL/GenBank/DDBJ whole genome shotgun (WGS) entry which is preliminary data.</text>
</comment>
<dbReference type="SUPFAM" id="SSF159006">
    <property type="entry name" value="YopX-like"/>
    <property type="match status" value="1"/>
</dbReference>
<evidence type="ECO:0000313" key="2">
    <source>
        <dbReference type="EMBL" id="GAG85780.1"/>
    </source>
</evidence>
<dbReference type="Gene3D" id="2.30.30.290">
    <property type="entry name" value="YopX-like domains"/>
    <property type="match status" value="1"/>
</dbReference>
<name>X1ASS0_9ZZZZ</name>
<reference evidence="2" key="1">
    <citation type="journal article" date="2014" name="Front. Microbiol.">
        <title>High frequency of phylogenetically diverse reductive dehalogenase-homologous genes in deep subseafloor sedimentary metagenomes.</title>
        <authorList>
            <person name="Kawai M."/>
            <person name="Futagami T."/>
            <person name="Toyoda A."/>
            <person name="Takaki Y."/>
            <person name="Nishi S."/>
            <person name="Hori S."/>
            <person name="Arai W."/>
            <person name="Tsubouchi T."/>
            <person name="Morono Y."/>
            <person name="Uchiyama I."/>
            <person name="Ito T."/>
            <person name="Fujiyama A."/>
            <person name="Inagaki F."/>
            <person name="Takami H."/>
        </authorList>
    </citation>
    <scope>NUCLEOTIDE SEQUENCE</scope>
    <source>
        <strain evidence="2">Expedition CK06-06</strain>
    </source>
</reference>
<sequence>MQYTGLKDKKEKGAYGGDKIKFNGAVYRIEWVQDFLTWAIFTEQEWEWYKSGSNHFKYYRTDEERSYFLHELESYEFEIIGNI</sequence>
<dbReference type="AlphaFoldDB" id="X1ASS0"/>
<protein>
    <recommendedName>
        <fullName evidence="1">YopX protein domain-containing protein</fullName>
    </recommendedName>
</protein>
<feature type="non-terminal residue" evidence="2">
    <location>
        <position position="83"/>
    </location>
</feature>
<dbReference type="InterPro" id="IPR019096">
    <property type="entry name" value="YopX_protein"/>
</dbReference>
<dbReference type="EMBL" id="BART01010151">
    <property type="protein sequence ID" value="GAG85780.1"/>
    <property type="molecule type" value="Genomic_DNA"/>
</dbReference>
<proteinExistence type="predicted"/>
<dbReference type="InterPro" id="IPR023385">
    <property type="entry name" value="YopX-like_C"/>
</dbReference>
<dbReference type="Pfam" id="PF09643">
    <property type="entry name" value="YopX"/>
    <property type="match status" value="1"/>
</dbReference>
<evidence type="ECO:0000259" key="1">
    <source>
        <dbReference type="Pfam" id="PF09643"/>
    </source>
</evidence>
<feature type="domain" description="YopX protein" evidence="1">
    <location>
        <begin position="1"/>
        <end position="83"/>
    </location>
</feature>